<dbReference type="EMBL" id="QTSX02000711">
    <property type="protein sequence ID" value="KAJ9086814.1"/>
    <property type="molecule type" value="Genomic_DNA"/>
</dbReference>
<comment type="caution">
    <text evidence="1">The sequence shown here is derived from an EMBL/GenBank/DDBJ whole genome shotgun (WGS) entry which is preliminary data.</text>
</comment>
<evidence type="ECO:0000313" key="2">
    <source>
        <dbReference type="Proteomes" id="UP001165960"/>
    </source>
</evidence>
<reference evidence="1" key="1">
    <citation type="submission" date="2022-04" db="EMBL/GenBank/DDBJ databases">
        <title>Genome of the entomopathogenic fungus Entomophthora muscae.</title>
        <authorList>
            <person name="Elya C."/>
            <person name="Lovett B.R."/>
            <person name="Lee E."/>
            <person name="Macias A.M."/>
            <person name="Hajek A.E."/>
            <person name="De Bivort B.L."/>
            <person name="Kasson M.T."/>
            <person name="De Fine Licht H.H."/>
            <person name="Stajich J.E."/>
        </authorList>
    </citation>
    <scope>NUCLEOTIDE SEQUENCE</scope>
    <source>
        <strain evidence="1">Berkeley</strain>
    </source>
</reference>
<organism evidence="1 2">
    <name type="scientific">Entomophthora muscae</name>
    <dbReference type="NCBI Taxonomy" id="34485"/>
    <lineage>
        <taxon>Eukaryota</taxon>
        <taxon>Fungi</taxon>
        <taxon>Fungi incertae sedis</taxon>
        <taxon>Zoopagomycota</taxon>
        <taxon>Entomophthoromycotina</taxon>
        <taxon>Entomophthoromycetes</taxon>
        <taxon>Entomophthorales</taxon>
        <taxon>Entomophthoraceae</taxon>
        <taxon>Entomophthora</taxon>
    </lineage>
</organism>
<evidence type="ECO:0000313" key="1">
    <source>
        <dbReference type="EMBL" id="KAJ9086814.1"/>
    </source>
</evidence>
<name>A0ACC2UI96_9FUNG</name>
<protein>
    <submittedName>
        <fullName evidence="1">Uncharacterized protein</fullName>
    </submittedName>
</protein>
<proteinExistence type="predicted"/>
<dbReference type="Proteomes" id="UP001165960">
    <property type="component" value="Unassembled WGS sequence"/>
</dbReference>
<sequence>MFAARRDFTTLQAASSFVSQRRRQALNAREERQQYLHLKAIATTTQLRYRSVRLGASIRHAYVIYRTAAIKIQATWKMIKARSYFKMLLWATQVIAYRRSLTLYARDMIRQYKLLRVSTITIQQRFRHLRVGMEARNRYIKARLAATSIQALWRKVAARSSFVSLRWAAATVARSRRNLLQARATRQQYVSLKSAALVVQNRFRLRVIGRISRNAFEGMRSAAVMIQSRWRLASARSNYVQLRWAAGLVAAKRRGTVLARFSSQRYLGLRKAIVNIQQRYRLVQFGNTLRNQFKAVRASAITIQAYWRRATARSDFLWSKWASTVTVRRRKQLLMARKEREAYLQLKSSATLIQSCWRMAAEISRFRSLRQAAILVSQRRRLLVLTRGTQQAYQTMRASTIAIQAIWRMSTAQSDYSWLRWAATLVAQRRRQLVRATSTRCEYLNLQRVTVAVQERWRSTILTRSIRENYLRMRWSAVKVQAMWRKVMASSDFVWLRWAASIVVYHRRNIVLTRNIHQEYTSMRSKAIFVQQRYRLVHHGRTVQANFEAMKRSAVVIQTSWRRISARSSFLWLRWAADVVSERRRQQLLGRDAQQNYISLCLATTFIQQRYRLIKHGETVCANYRAMRNSAIVIQTHWRSVTARSSFLWYRWAASIVAQRRRQALQASSVRLQYLEIQAAAVFLQRRYRLVQAGKAAQAGFTGLKEATIKIQAQWRRADAKAKFSYLKNAATLVAQRRRQSVLARATYQQYIHLRSTAISLQNIYRNHQLARLTRERFVLVRSSAIVIQSYWRGVTAQVDYAWLVWASRVVAQRRRLLLVARQTREKFLNLRAASCFIQQAFRNSCLAASIRNSYIAEKVAAIKFQTLWRRAVAVRDFQRLQHTAHFVTRLRHQSVIARTVRFEYLQVRAAAISVQRKYRQNRNAALIHREYTELRSATITLQAHWKRLVARSNFLWLRWAAQCIAERRKLALQAREERGQYIMLTWSAVVAQRAFRHYRSCAVVRTRYIQMVNSALVIQHALRAHWHRQALKEQATVVIQSHWRGRQIRVGFLMLRWATTFIAACRRARAIQIEYSRVRSAAIAIQRCWRHLSFGAQCQLEFQRLRLASTVVQRLYRRRATIRNNCATLIQNAWYSWKQRAAIRALIAHKWAIRSKWKAAATKVIACQVLWRHCENMRTAAKFSRHQAVSGILSIWRTKCDAKLAAIREARLVQLESESAAFIQVVCRGYLARKQLWAAQTIAIGTQSLYRGYLVRKSSRDEVQKACRGVMRACREAKPHMILSYRTTEALEILNHSSSLTRIIHACEHLVVVTQLSSSCRQRLVNQYHVIQIILELMRSCNRSQPHQEILRHAVVILENISRDPNCDWGRHVTPKEVDDLVATMLDHKDLHHILTSLMVTLNYLMSHPVGFQSVVSTSQVLTRLRMIHLSMQRHQRKFPNAPPLDHSLPLRSAKYSIGLVGLSSLDTFDQNAMMTSFIHKLKV</sequence>
<keyword evidence="2" id="KW-1185">Reference proteome</keyword>
<accession>A0ACC2UI96</accession>
<gene>
    <name evidence="1" type="ORF">DSO57_1000436</name>
</gene>